<keyword evidence="1" id="KW-0805">Transcription regulation</keyword>
<dbReference type="Gene3D" id="3.40.1410.10">
    <property type="entry name" value="Chorismate lyase-like"/>
    <property type="match status" value="1"/>
</dbReference>
<evidence type="ECO:0000313" key="6">
    <source>
        <dbReference type="EMBL" id="MBB6509984.1"/>
    </source>
</evidence>
<dbReference type="GO" id="GO:0006547">
    <property type="term" value="P:L-histidine metabolic process"/>
    <property type="evidence" value="ECO:0007669"/>
    <property type="project" value="UniProtKB-UniRule"/>
</dbReference>
<evidence type="ECO:0000313" key="7">
    <source>
        <dbReference type="Proteomes" id="UP000585437"/>
    </source>
</evidence>
<dbReference type="InterPro" id="IPR036390">
    <property type="entry name" value="WH_DNA-bd_sf"/>
</dbReference>
<dbReference type="InterPro" id="IPR036388">
    <property type="entry name" value="WH-like_DNA-bd_sf"/>
</dbReference>
<name>A0A7X0JLU6_9HYPH</name>
<keyword evidence="7" id="KW-1185">Reference proteome</keyword>
<sequence length="247" mass="27865">MTGEKDIKAMRTVGTLHQKILGDIENNIVSGEWPPGYRIPFEVELAKHYNVSRMTANKVLTQLANAGLIERRKKSGSFVAQPRNQAAILEIYDIEDEVRALNKDYHFRMEECRERKTVATDRLRLSVAGKEKSIYVVCLHFADGKPFCLEERLINLKTVPQAKDMDFSTVSPGKWLIAQIPWTAAEHRISAQLADEQLARRLEIPPQSACLVVERKTWDVSGPVTSVRFSYPSDSHAITARFAPASS</sequence>
<reference evidence="6 7" key="1">
    <citation type="submission" date="2020-08" db="EMBL/GenBank/DDBJ databases">
        <title>The Agave Microbiome: Exploring the role of microbial communities in plant adaptations to desert environments.</title>
        <authorList>
            <person name="Partida-Martinez L.P."/>
        </authorList>
    </citation>
    <scope>NUCLEOTIDE SEQUENCE [LARGE SCALE GENOMIC DNA]</scope>
    <source>
        <strain evidence="6 7">AS3.12</strain>
    </source>
</reference>
<dbReference type="InterPro" id="IPR000524">
    <property type="entry name" value="Tscrpt_reg_HTH_GntR"/>
</dbReference>
<dbReference type="Gene3D" id="1.10.10.10">
    <property type="entry name" value="Winged helix-like DNA-binding domain superfamily/Winged helix DNA-binding domain"/>
    <property type="match status" value="1"/>
</dbReference>
<dbReference type="PROSITE" id="PS50949">
    <property type="entry name" value="HTH_GNTR"/>
    <property type="match status" value="1"/>
</dbReference>
<dbReference type="SUPFAM" id="SSF64288">
    <property type="entry name" value="Chorismate lyase-like"/>
    <property type="match status" value="1"/>
</dbReference>
<dbReference type="SMART" id="SM00866">
    <property type="entry name" value="UTRA"/>
    <property type="match status" value="1"/>
</dbReference>
<gene>
    <name evidence="6" type="ORF">F4695_003368</name>
</gene>
<proteinExistence type="predicted"/>
<evidence type="ECO:0000256" key="4">
    <source>
        <dbReference type="NCBIfam" id="TIGR02018"/>
    </source>
</evidence>
<dbReference type="CDD" id="cd07377">
    <property type="entry name" value="WHTH_GntR"/>
    <property type="match status" value="1"/>
</dbReference>
<comment type="caution">
    <text evidence="6">The sequence shown here is derived from an EMBL/GenBank/DDBJ whole genome shotgun (WGS) entry which is preliminary data.</text>
</comment>
<dbReference type="PANTHER" id="PTHR44846:SF16">
    <property type="entry name" value="TRANSCRIPTIONAL REGULATOR PHNF-RELATED"/>
    <property type="match status" value="1"/>
</dbReference>
<evidence type="ECO:0000256" key="3">
    <source>
        <dbReference type="ARBA" id="ARBA00023163"/>
    </source>
</evidence>
<dbReference type="EMBL" id="JACHBU010000006">
    <property type="protein sequence ID" value="MBB6509984.1"/>
    <property type="molecule type" value="Genomic_DNA"/>
</dbReference>
<dbReference type="SUPFAM" id="SSF46785">
    <property type="entry name" value="Winged helix' DNA-binding domain"/>
    <property type="match status" value="1"/>
</dbReference>
<accession>A0A7X0JLU6</accession>
<protein>
    <recommendedName>
        <fullName evidence="4">Histidine utilization repressor</fullName>
    </recommendedName>
</protein>
<evidence type="ECO:0000259" key="5">
    <source>
        <dbReference type="PROSITE" id="PS50949"/>
    </source>
</evidence>
<dbReference type="Pfam" id="PF07702">
    <property type="entry name" value="UTRA"/>
    <property type="match status" value="1"/>
</dbReference>
<dbReference type="GO" id="GO:0003700">
    <property type="term" value="F:DNA-binding transcription factor activity"/>
    <property type="evidence" value="ECO:0007669"/>
    <property type="project" value="UniProtKB-UniRule"/>
</dbReference>
<dbReference type="PANTHER" id="PTHR44846">
    <property type="entry name" value="MANNOSYL-D-GLYCERATE TRANSPORT/METABOLISM SYSTEM REPRESSOR MNGR-RELATED"/>
    <property type="match status" value="1"/>
</dbReference>
<dbReference type="InterPro" id="IPR028978">
    <property type="entry name" value="Chorismate_lyase_/UTRA_dom_sf"/>
</dbReference>
<dbReference type="PRINTS" id="PR00035">
    <property type="entry name" value="HTHGNTR"/>
</dbReference>
<dbReference type="SMART" id="SM00345">
    <property type="entry name" value="HTH_GNTR"/>
    <property type="match status" value="1"/>
</dbReference>
<keyword evidence="2" id="KW-0238">DNA-binding</keyword>
<dbReference type="Pfam" id="PF00392">
    <property type="entry name" value="GntR"/>
    <property type="match status" value="1"/>
</dbReference>
<organism evidence="6 7">
    <name type="scientific">Rhizobium soli</name>
    <dbReference type="NCBI Taxonomy" id="424798"/>
    <lineage>
        <taxon>Bacteria</taxon>
        <taxon>Pseudomonadati</taxon>
        <taxon>Pseudomonadota</taxon>
        <taxon>Alphaproteobacteria</taxon>
        <taxon>Hyphomicrobiales</taxon>
        <taxon>Rhizobiaceae</taxon>
        <taxon>Rhizobium/Agrobacterium group</taxon>
        <taxon>Rhizobium</taxon>
    </lineage>
</organism>
<feature type="domain" description="HTH gntR-type" evidence="5">
    <location>
        <begin position="14"/>
        <end position="82"/>
    </location>
</feature>
<dbReference type="AlphaFoldDB" id="A0A7X0JLU6"/>
<dbReference type="InterPro" id="IPR010248">
    <property type="entry name" value="His_ut_repres"/>
</dbReference>
<dbReference type="NCBIfam" id="TIGR02018">
    <property type="entry name" value="his_ut_repres"/>
    <property type="match status" value="1"/>
</dbReference>
<dbReference type="InterPro" id="IPR011663">
    <property type="entry name" value="UTRA"/>
</dbReference>
<dbReference type="GO" id="GO:0045892">
    <property type="term" value="P:negative regulation of DNA-templated transcription"/>
    <property type="evidence" value="ECO:0007669"/>
    <property type="project" value="UniProtKB-UniRule"/>
</dbReference>
<dbReference type="GO" id="GO:0003677">
    <property type="term" value="F:DNA binding"/>
    <property type="evidence" value="ECO:0007669"/>
    <property type="project" value="UniProtKB-UniRule"/>
</dbReference>
<dbReference type="InterPro" id="IPR050679">
    <property type="entry name" value="Bact_HTH_transcr_reg"/>
</dbReference>
<dbReference type="Proteomes" id="UP000585437">
    <property type="component" value="Unassembled WGS sequence"/>
</dbReference>
<keyword evidence="3" id="KW-0804">Transcription</keyword>
<evidence type="ECO:0000256" key="2">
    <source>
        <dbReference type="ARBA" id="ARBA00023125"/>
    </source>
</evidence>
<evidence type="ECO:0000256" key="1">
    <source>
        <dbReference type="ARBA" id="ARBA00023015"/>
    </source>
</evidence>